<feature type="domain" description="Glycosyltransferase subfamily 4-like N-terminal" evidence="3">
    <location>
        <begin position="15"/>
        <end position="168"/>
    </location>
</feature>
<dbReference type="CDD" id="cd03801">
    <property type="entry name" value="GT4_PimA-like"/>
    <property type="match status" value="1"/>
</dbReference>
<evidence type="ECO:0000256" key="1">
    <source>
        <dbReference type="ARBA" id="ARBA00022676"/>
    </source>
</evidence>
<dbReference type="PANTHER" id="PTHR12526">
    <property type="entry name" value="GLYCOSYLTRANSFERASE"/>
    <property type="match status" value="1"/>
</dbReference>
<dbReference type="EMBL" id="FNBS01000050">
    <property type="protein sequence ID" value="SDG20319.1"/>
    <property type="molecule type" value="Genomic_DNA"/>
</dbReference>
<sequence length="347" mass="38886">MRMALIALSVRGAMGQYLEALVPHIANSLEVHLFVPNHFKGDIGNAILHNFPTGETKPKALFKLLNPFLAKKIWNEIVEVKPNLIYLFNGEGYPWVLFWMVWNTKVSIPFLITLHDPEPHPGNLWEFLNGKFRKFVIKRAKSIHIHSNQFLETTKQLGAKDIIVIPHGSFADRFLQYKQNNIKRENTALFFGRLEAYKGIDILIEAGLLLNGKIKIIIAGPGKLPPTLLDKINQNPTIFELHNYFLPDSKVAELFQRASVCVLPYKQATQSAVPLIAAAFGVPVVASAVGGFLEDIPRVGGLLVPPNDPVALAKGIEQAVGITPVYPHKLSFLYISKQFINWFKENV</sequence>
<dbReference type="GO" id="GO:0016757">
    <property type="term" value="F:glycosyltransferase activity"/>
    <property type="evidence" value="ECO:0007669"/>
    <property type="project" value="UniProtKB-KW"/>
</dbReference>
<dbReference type="PANTHER" id="PTHR12526:SF510">
    <property type="entry name" value="D-INOSITOL 3-PHOSPHATE GLYCOSYLTRANSFERASE"/>
    <property type="match status" value="1"/>
</dbReference>
<dbReference type="InterPro" id="IPR028098">
    <property type="entry name" value="Glyco_trans_4-like_N"/>
</dbReference>
<dbReference type="SUPFAM" id="SSF53756">
    <property type="entry name" value="UDP-Glycosyltransferase/glycogen phosphorylase"/>
    <property type="match status" value="1"/>
</dbReference>
<dbReference type="Proteomes" id="UP000183404">
    <property type="component" value="Unassembled WGS sequence"/>
</dbReference>
<evidence type="ECO:0000313" key="5">
    <source>
        <dbReference type="Proteomes" id="UP000183404"/>
    </source>
</evidence>
<name>A0A1G7SD03_THETY</name>
<evidence type="ECO:0000259" key="3">
    <source>
        <dbReference type="Pfam" id="PF13439"/>
    </source>
</evidence>
<keyword evidence="1" id="KW-0328">Glycosyltransferase</keyword>
<proteinExistence type="predicted"/>
<dbReference type="Pfam" id="PF13692">
    <property type="entry name" value="Glyco_trans_1_4"/>
    <property type="match status" value="1"/>
</dbReference>
<organism evidence="4 5">
    <name type="scientific">Thermoanaerobacter thermohydrosulfuricus</name>
    <name type="common">Clostridium thermohydrosulfuricum</name>
    <dbReference type="NCBI Taxonomy" id="1516"/>
    <lineage>
        <taxon>Bacteria</taxon>
        <taxon>Bacillati</taxon>
        <taxon>Bacillota</taxon>
        <taxon>Clostridia</taxon>
        <taxon>Thermoanaerobacterales</taxon>
        <taxon>Thermoanaerobacteraceae</taxon>
        <taxon>Thermoanaerobacter</taxon>
    </lineage>
</organism>
<reference evidence="4 5" key="1">
    <citation type="submission" date="2016-10" db="EMBL/GenBank/DDBJ databases">
        <authorList>
            <person name="de Groot N.N."/>
        </authorList>
    </citation>
    <scope>NUCLEOTIDE SEQUENCE [LARGE SCALE GENOMIC DNA]</scope>
    <source>
        <strain evidence="4 5">DSM 569</strain>
    </source>
</reference>
<dbReference type="Gene3D" id="3.40.50.2000">
    <property type="entry name" value="Glycogen Phosphorylase B"/>
    <property type="match status" value="2"/>
</dbReference>
<gene>
    <name evidence="4" type="ORF">SAMN04244560_01949</name>
</gene>
<accession>A0A1G7SD03</accession>
<evidence type="ECO:0000313" key="4">
    <source>
        <dbReference type="EMBL" id="SDG20319.1"/>
    </source>
</evidence>
<evidence type="ECO:0000256" key="2">
    <source>
        <dbReference type="ARBA" id="ARBA00022679"/>
    </source>
</evidence>
<dbReference type="AlphaFoldDB" id="A0A1G7SD03"/>
<keyword evidence="2 4" id="KW-0808">Transferase</keyword>
<protein>
    <submittedName>
        <fullName evidence="4">Glycosyltransferase involved in cell wall bisynthesis</fullName>
    </submittedName>
</protein>
<dbReference type="Pfam" id="PF13439">
    <property type="entry name" value="Glyco_transf_4"/>
    <property type="match status" value="1"/>
</dbReference>